<dbReference type="Gene3D" id="3.40.50.10320">
    <property type="entry name" value="LmbE-like"/>
    <property type="match status" value="1"/>
</dbReference>
<comment type="caution">
    <text evidence="1">The sequence shown here is derived from an EMBL/GenBank/DDBJ whole genome shotgun (WGS) entry which is preliminary data.</text>
</comment>
<dbReference type="InterPro" id="IPR024078">
    <property type="entry name" value="LmbE-like_dom_sf"/>
</dbReference>
<sequence length="232" mass="26045">MKIMAIGGHAGDMDLTAGAALAQAILDGHQVVMFHLTPGEKGHPTLSSADYAQQKIQEANAFAAKIGATTRFLDYGDGELPVNDDVKFQVADVIREEKPQIVITHWKNSIHKDHANTHAIVEDAVFYAEIKGFARSLPPHGVRQIYYADNWEDPFDYNPDVYVGIRDEAYELWLEAASQYAYARGETGFQYLDYYKALLVVRGRPHGFPRAEAFARPEWSRQTRMKSLTEGV</sequence>
<evidence type="ECO:0000313" key="2">
    <source>
        <dbReference type="Proteomes" id="UP000242972"/>
    </source>
</evidence>
<protein>
    <submittedName>
        <fullName evidence="1">LmbE family protein</fullName>
    </submittedName>
</protein>
<dbReference type="EMBL" id="PXYW01000004">
    <property type="protein sequence ID" value="PSR35005.1"/>
    <property type="molecule type" value="Genomic_DNA"/>
</dbReference>
<organism evidence="1 2">
    <name type="scientific">Sulfobacillus benefaciens</name>
    <dbReference type="NCBI Taxonomy" id="453960"/>
    <lineage>
        <taxon>Bacteria</taxon>
        <taxon>Bacillati</taxon>
        <taxon>Bacillota</taxon>
        <taxon>Clostridia</taxon>
        <taxon>Eubacteriales</taxon>
        <taxon>Clostridiales Family XVII. Incertae Sedis</taxon>
        <taxon>Sulfobacillus</taxon>
    </lineage>
</organism>
<dbReference type="Proteomes" id="UP000242972">
    <property type="component" value="Unassembled WGS sequence"/>
</dbReference>
<name>A0A2T2XKJ2_9FIRM</name>
<evidence type="ECO:0000313" key="1">
    <source>
        <dbReference type="EMBL" id="PSR35005.1"/>
    </source>
</evidence>
<gene>
    <name evidence="1" type="ORF">C7B46_02255</name>
</gene>
<reference evidence="1 2" key="1">
    <citation type="journal article" date="2014" name="BMC Genomics">
        <title>Comparison of environmental and isolate Sulfobacillus genomes reveals diverse carbon, sulfur, nitrogen, and hydrogen metabolisms.</title>
        <authorList>
            <person name="Justice N.B."/>
            <person name="Norman A."/>
            <person name="Brown C.T."/>
            <person name="Singh A."/>
            <person name="Thomas B.C."/>
            <person name="Banfield J.F."/>
        </authorList>
    </citation>
    <scope>NUCLEOTIDE SEQUENCE [LARGE SCALE GENOMIC DNA]</scope>
    <source>
        <strain evidence="1">AMDSBA4</strain>
    </source>
</reference>
<proteinExistence type="predicted"/>
<dbReference type="InterPro" id="IPR003737">
    <property type="entry name" value="GlcNAc_PI_deacetylase-related"/>
</dbReference>
<accession>A0A2T2XKJ2</accession>
<dbReference type="SUPFAM" id="SSF102588">
    <property type="entry name" value="LmbE-like"/>
    <property type="match status" value="1"/>
</dbReference>
<dbReference type="Pfam" id="PF02585">
    <property type="entry name" value="PIG-L"/>
    <property type="match status" value="1"/>
</dbReference>
<dbReference type="AlphaFoldDB" id="A0A2T2XKJ2"/>